<dbReference type="GO" id="GO:0046872">
    <property type="term" value="F:metal ion binding"/>
    <property type="evidence" value="ECO:0007669"/>
    <property type="project" value="UniProtKB-KW"/>
</dbReference>
<reference evidence="6" key="1">
    <citation type="submission" date="2024-07" db="EMBL/GenBank/DDBJ databases">
        <title>Halotolerant mesophilic bacterium Ornithinibacillus sp. 4-3, sp. nov., isolated from soil.</title>
        <authorList>
            <person name="Sidarenka A.V."/>
            <person name="Guliayeva D.E."/>
            <person name="Leanovich S.I."/>
            <person name="Hileuskaya K.S."/>
            <person name="Akhremchuk A.E."/>
            <person name="Sikolenko M.A."/>
            <person name="Valentovich L.N."/>
        </authorList>
    </citation>
    <scope>NUCLEOTIDE SEQUENCE</scope>
    <source>
        <strain evidence="6">4-3</strain>
    </source>
</reference>
<comment type="similarity">
    <text evidence="1">Belongs to the peptidase M20 family.</text>
</comment>
<evidence type="ECO:0000256" key="3">
    <source>
        <dbReference type="PIRSR" id="PIRSR001235-1"/>
    </source>
</evidence>
<dbReference type="Pfam" id="PF07687">
    <property type="entry name" value="M20_dimer"/>
    <property type="match status" value="1"/>
</dbReference>
<proteinExistence type="inferred from homology"/>
<feature type="binding site" evidence="3">
    <location>
        <position position="109"/>
    </location>
    <ligand>
        <name>Zn(2+)</name>
        <dbReference type="ChEBI" id="CHEBI:29105"/>
        <label>1</label>
    </ligand>
</feature>
<feature type="domain" description="Peptidase M20 dimerisation" evidence="5">
    <location>
        <begin position="228"/>
        <end position="331"/>
    </location>
</feature>
<feature type="binding site" evidence="3">
    <location>
        <position position="144"/>
    </location>
    <ligand>
        <name>Zn(2+)</name>
        <dbReference type="ChEBI" id="CHEBI:29105"/>
        <label>2</label>
    </ligand>
</feature>
<keyword evidence="3" id="KW-0862">Zinc</keyword>
<evidence type="ECO:0000256" key="4">
    <source>
        <dbReference type="PIRSR" id="PIRSR001235-2"/>
    </source>
</evidence>
<dbReference type="PANTHER" id="PTHR32494:SF5">
    <property type="entry name" value="ALLANTOATE AMIDOHYDROLASE"/>
    <property type="match status" value="1"/>
</dbReference>
<evidence type="ECO:0000256" key="2">
    <source>
        <dbReference type="ARBA" id="ARBA00022801"/>
    </source>
</evidence>
<dbReference type="Pfam" id="PF01546">
    <property type="entry name" value="Peptidase_M20"/>
    <property type="match status" value="1"/>
</dbReference>
<dbReference type="InterPro" id="IPR010158">
    <property type="entry name" value="Amidase_Cbmase"/>
</dbReference>
<feature type="binding site" evidence="3">
    <location>
        <position position="209"/>
    </location>
    <ligand>
        <name>Zn(2+)</name>
        <dbReference type="ChEBI" id="CHEBI:29105"/>
        <label>1</label>
    </ligand>
</feature>
<organism evidence="6">
    <name type="scientific">Ornithinibacillus sp. 4-3</name>
    <dbReference type="NCBI Taxonomy" id="3231488"/>
    <lineage>
        <taxon>Bacteria</taxon>
        <taxon>Bacillati</taxon>
        <taxon>Bacillota</taxon>
        <taxon>Bacilli</taxon>
        <taxon>Bacillales</taxon>
        <taxon>Bacillaceae</taxon>
        <taxon>Ornithinibacillus</taxon>
    </lineage>
</organism>
<feature type="binding site" evidence="4">
    <location>
        <position position="234"/>
    </location>
    <ligand>
        <name>allantoate</name>
        <dbReference type="ChEBI" id="CHEBI:17536"/>
    </ligand>
</feature>
<evidence type="ECO:0000256" key="1">
    <source>
        <dbReference type="ARBA" id="ARBA00006153"/>
    </source>
</evidence>
<dbReference type="InterPro" id="IPR002933">
    <property type="entry name" value="Peptidase_M20"/>
</dbReference>
<sequence>MSMLKEKLLQSYDAKYDIDGIKGERVAQRLHAISEIGLSPANGSNRSGYSKEELAAKQLVIGWMKEAGLEVRQDEAGNVFGRLEGKQNDLPVIMSGSHVDSVPEGGHFDGPLGVIAALEVVEAWKESGYQPIKPYEIVVFSDEEGSRFMSSLQGSKAMMGLEKLEDKLALKDGTGATFTEVLAEVGLDAQKYLQAQRDPQEIDTYVEVHIEQGKRLEKLNLPCGIVTGIAGSCRIEMTFLGKAGHAGNTPMDDRQDALLAASDFVVAINKLPHQYSDSAVATVGKLNVEPNGVNVIAGKVNLFVDTRDIYKDKRDQLVDHILKLSSEIAEKHNVTVEHEEKSRVTPIQISSELQEKLAQSVGKCGIEPFYLPSGAGHDAMIVGSKLPVAMIFVQSKDGVSHNPAEWSELSDCVQSIRVLKTFIEELQENK</sequence>
<dbReference type="SUPFAM" id="SSF53187">
    <property type="entry name" value="Zn-dependent exopeptidases"/>
    <property type="match status" value="1"/>
</dbReference>
<protein>
    <submittedName>
        <fullName evidence="6">Zn-dependent hydrolase</fullName>
    </submittedName>
</protein>
<dbReference type="Gene3D" id="3.30.70.360">
    <property type="match status" value="1"/>
</dbReference>
<dbReference type="PANTHER" id="PTHR32494">
    <property type="entry name" value="ALLANTOATE DEIMINASE-RELATED"/>
    <property type="match status" value="1"/>
</dbReference>
<gene>
    <name evidence="6" type="ORF">AB4Y30_05445</name>
</gene>
<feature type="binding site" evidence="3">
    <location>
        <position position="98"/>
    </location>
    <ligand>
        <name>Zn(2+)</name>
        <dbReference type="ChEBI" id="CHEBI:29105"/>
        <label>1</label>
    </ligand>
</feature>
<feature type="binding site" evidence="4">
    <location>
        <position position="307"/>
    </location>
    <ligand>
        <name>allantoate</name>
        <dbReference type="ChEBI" id="CHEBI:17536"/>
    </ligand>
</feature>
<dbReference type="InterPro" id="IPR011650">
    <property type="entry name" value="Peptidase_M20_dimer"/>
</dbReference>
<keyword evidence="2 6" id="KW-0378">Hydrolase</keyword>
<dbReference type="GO" id="GO:0016813">
    <property type="term" value="F:hydrolase activity, acting on carbon-nitrogen (but not peptide) bonds, in linear amidines"/>
    <property type="evidence" value="ECO:0007669"/>
    <property type="project" value="InterPro"/>
</dbReference>
<dbReference type="NCBIfam" id="NF006771">
    <property type="entry name" value="PRK09290.1-5"/>
    <property type="match status" value="1"/>
</dbReference>
<name>A0AB39HRL5_9BACI</name>
<dbReference type="EMBL" id="CP162599">
    <property type="protein sequence ID" value="XDK33798.1"/>
    <property type="molecule type" value="Genomic_DNA"/>
</dbReference>
<evidence type="ECO:0000259" key="5">
    <source>
        <dbReference type="Pfam" id="PF07687"/>
    </source>
</evidence>
<dbReference type="CDD" id="cd03884">
    <property type="entry name" value="M20_bAS"/>
    <property type="match status" value="1"/>
</dbReference>
<comment type="cofactor">
    <cofactor evidence="3">
        <name>Zn(2+)</name>
        <dbReference type="ChEBI" id="CHEBI:29105"/>
    </cofactor>
    <text evidence="3">Binds 2 Zn(2+) ions per subunit.</text>
</comment>
<dbReference type="AlphaFoldDB" id="A0AB39HRL5"/>
<feature type="binding site" evidence="3">
    <location>
        <position position="401"/>
    </location>
    <ligand>
        <name>Zn(2+)</name>
        <dbReference type="ChEBI" id="CHEBI:29105"/>
        <label>2</label>
    </ligand>
</feature>
<dbReference type="SUPFAM" id="SSF55031">
    <property type="entry name" value="Bacterial exopeptidase dimerisation domain"/>
    <property type="match status" value="1"/>
</dbReference>
<dbReference type="Gene3D" id="3.40.630.10">
    <property type="entry name" value="Zn peptidases"/>
    <property type="match status" value="1"/>
</dbReference>
<feature type="binding site" evidence="3">
    <location>
        <position position="109"/>
    </location>
    <ligand>
        <name>Zn(2+)</name>
        <dbReference type="ChEBI" id="CHEBI:29105"/>
        <label>2</label>
    </ligand>
</feature>
<evidence type="ECO:0000313" key="6">
    <source>
        <dbReference type="EMBL" id="XDK33798.1"/>
    </source>
</evidence>
<dbReference type="PIRSF" id="PIRSF001235">
    <property type="entry name" value="Amidase_carbamoylase"/>
    <property type="match status" value="1"/>
</dbReference>
<dbReference type="RefSeq" id="WP_368654476.1">
    <property type="nucleotide sequence ID" value="NZ_CP162599.1"/>
</dbReference>
<dbReference type="NCBIfam" id="TIGR01879">
    <property type="entry name" value="hydantase"/>
    <property type="match status" value="1"/>
</dbReference>
<feature type="binding site" evidence="4">
    <location>
        <position position="294"/>
    </location>
    <ligand>
        <name>allantoate</name>
        <dbReference type="ChEBI" id="CHEBI:17536"/>
    </ligand>
</feature>
<keyword evidence="3" id="KW-0479">Metal-binding</keyword>
<accession>A0AB39HRL5</accession>
<dbReference type="InterPro" id="IPR036264">
    <property type="entry name" value="Bact_exopeptidase_dim_dom"/>
</dbReference>